<dbReference type="GO" id="GO:0005737">
    <property type="term" value="C:cytoplasm"/>
    <property type="evidence" value="ECO:0007669"/>
    <property type="project" value="TreeGrafter"/>
</dbReference>
<keyword evidence="4" id="KW-0346">Stress response</keyword>
<evidence type="ECO:0000313" key="4">
    <source>
        <dbReference type="EMBL" id="PWA52272.1"/>
    </source>
</evidence>
<evidence type="ECO:0000313" key="5">
    <source>
        <dbReference type="Proteomes" id="UP000245207"/>
    </source>
</evidence>
<evidence type="ECO:0000256" key="1">
    <source>
        <dbReference type="ARBA" id="ARBA00022741"/>
    </source>
</evidence>
<dbReference type="InterPro" id="IPR027417">
    <property type="entry name" value="P-loop_NTPase"/>
</dbReference>
<dbReference type="AlphaFoldDB" id="A0A2U1LTE2"/>
<dbReference type="Pfam" id="PF17871">
    <property type="entry name" value="AAA_lid_9"/>
    <property type="match status" value="1"/>
</dbReference>
<dbReference type="EMBL" id="PKPP01007847">
    <property type="protein sequence ID" value="PWA52272.1"/>
    <property type="molecule type" value="Genomic_DNA"/>
</dbReference>
<protein>
    <submittedName>
        <fullName evidence="4">Heat shock protein</fullName>
    </submittedName>
</protein>
<dbReference type="InterPro" id="IPR050130">
    <property type="entry name" value="ClpA_ClpB"/>
</dbReference>
<dbReference type="GO" id="GO:0016887">
    <property type="term" value="F:ATP hydrolysis activity"/>
    <property type="evidence" value="ECO:0007669"/>
    <property type="project" value="TreeGrafter"/>
</dbReference>
<comment type="caution">
    <text evidence="4">The sequence shown here is derived from an EMBL/GenBank/DDBJ whole genome shotgun (WGS) entry which is preliminary data.</text>
</comment>
<accession>A0A2U1LTE2</accession>
<keyword evidence="5" id="KW-1185">Reference proteome</keyword>
<reference evidence="4 5" key="1">
    <citation type="journal article" date="2018" name="Mol. Plant">
        <title>The genome of Artemisia annua provides insight into the evolution of Asteraceae family and artemisinin biosynthesis.</title>
        <authorList>
            <person name="Shen Q."/>
            <person name="Zhang L."/>
            <person name="Liao Z."/>
            <person name="Wang S."/>
            <person name="Yan T."/>
            <person name="Shi P."/>
            <person name="Liu M."/>
            <person name="Fu X."/>
            <person name="Pan Q."/>
            <person name="Wang Y."/>
            <person name="Lv Z."/>
            <person name="Lu X."/>
            <person name="Zhang F."/>
            <person name="Jiang W."/>
            <person name="Ma Y."/>
            <person name="Chen M."/>
            <person name="Hao X."/>
            <person name="Li L."/>
            <person name="Tang Y."/>
            <person name="Lv G."/>
            <person name="Zhou Y."/>
            <person name="Sun X."/>
            <person name="Brodelius P.E."/>
            <person name="Rose J.K.C."/>
            <person name="Tang K."/>
        </authorList>
    </citation>
    <scope>NUCLEOTIDE SEQUENCE [LARGE SCALE GENOMIC DNA]</scope>
    <source>
        <strain evidence="5">cv. Huhao1</strain>
        <tissue evidence="4">Leaf</tissue>
    </source>
</reference>
<feature type="domain" description="ClpA/ClpB AAA lid" evidence="3">
    <location>
        <begin position="77"/>
        <end position="139"/>
    </location>
</feature>
<keyword evidence="2" id="KW-0067">ATP-binding</keyword>
<sequence length="144" mass="16265">MLIGHTINCFGTSTKVIANLQHCLLNCIGASFDYGEDSNSLGQNDGSAFCEYPEDWRLRKGCKRQIYGWSGLLMWLRILDGAHVVATQLSSRYITGRCLPNKAIDLMDEACANVRVQLGSQPEEIDNLSWKSSFMLRKRKKINF</sequence>
<dbReference type="Gene3D" id="3.40.50.300">
    <property type="entry name" value="P-loop containing nucleotide triphosphate hydrolases"/>
    <property type="match status" value="1"/>
</dbReference>
<gene>
    <name evidence="4" type="ORF">CTI12_AA455530</name>
</gene>
<dbReference type="Proteomes" id="UP000245207">
    <property type="component" value="Unassembled WGS sequence"/>
</dbReference>
<dbReference type="GO" id="GO:0034605">
    <property type="term" value="P:cellular response to heat"/>
    <property type="evidence" value="ECO:0007669"/>
    <property type="project" value="TreeGrafter"/>
</dbReference>
<evidence type="ECO:0000259" key="3">
    <source>
        <dbReference type="Pfam" id="PF17871"/>
    </source>
</evidence>
<organism evidence="4 5">
    <name type="scientific">Artemisia annua</name>
    <name type="common">Sweet wormwood</name>
    <dbReference type="NCBI Taxonomy" id="35608"/>
    <lineage>
        <taxon>Eukaryota</taxon>
        <taxon>Viridiplantae</taxon>
        <taxon>Streptophyta</taxon>
        <taxon>Embryophyta</taxon>
        <taxon>Tracheophyta</taxon>
        <taxon>Spermatophyta</taxon>
        <taxon>Magnoliopsida</taxon>
        <taxon>eudicotyledons</taxon>
        <taxon>Gunneridae</taxon>
        <taxon>Pentapetalae</taxon>
        <taxon>asterids</taxon>
        <taxon>campanulids</taxon>
        <taxon>Asterales</taxon>
        <taxon>Asteraceae</taxon>
        <taxon>Asteroideae</taxon>
        <taxon>Anthemideae</taxon>
        <taxon>Artemisiinae</taxon>
        <taxon>Artemisia</taxon>
    </lineage>
</organism>
<dbReference type="InterPro" id="IPR041546">
    <property type="entry name" value="ClpA/ClpB_AAA_lid"/>
</dbReference>
<proteinExistence type="predicted"/>
<dbReference type="GO" id="GO:0005524">
    <property type="term" value="F:ATP binding"/>
    <property type="evidence" value="ECO:0007669"/>
    <property type="project" value="UniProtKB-KW"/>
</dbReference>
<name>A0A2U1LTE2_ARTAN</name>
<dbReference type="PANTHER" id="PTHR11638:SF18">
    <property type="entry name" value="HEAT SHOCK PROTEIN 104"/>
    <property type="match status" value="1"/>
</dbReference>
<evidence type="ECO:0000256" key="2">
    <source>
        <dbReference type="ARBA" id="ARBA00022840"/>
    </source>
</evidence>
<dbReference type="STRING" id="35608.A0A2U1LTE2"/>
<dbReference type="PANTHER" id="PTHR11638">
    <property type="entry name" value="ATP-DEPENDENT CLP PROTEASE"/>
    <property type="match status" value="1"/>
</dbReference>
<dbReference type="OrthoDB" id="1736960at2759"/>
<keyword evidence="1" id="KW-0547">Nucleotide-binding</keyword>